<dbReference type="SUPFAM" id="SSF53098">
    <property type="entry name" value="Ribonuclease H-like"/>
    <property type="match status" value="1"/>
</dbReference>
<organism evidence="1 2">
    <name type="scientific">Rhizophagus clarus</name>
    <dbReference type="NCBI Taxonomy" id="94130"/>
    <lineage>
        <taxon>Eukaryota</taxon>
        <taxon>Fungi</taxon>
        <taxon>Fungi incertae sedis</taxon>
        <taxon>Mucoromycota</taxon>
        <taxon>Glomeromycotina</taxon>
        <taxon>Glomeromycetes</taxon>
        <taxon>Glomerales</taxon>
        <taxon>Glomeraceae</taxon>
        <taxon>Rhizophagus</taxon>
    </lineage>
</organism>
<keyword evidence="2" id="KW-1185">Reference proteome</keyword>
<dbReference type="Proteomes" id="UP000247702">
    <property type="component" value="Unassembled WGS sequence"/>
</dbReference>
<evidence type="ECO:0000313" key="2">
    <source>
        <dbReference type="Proteomes" id="UP000247702"/>
    </source>
</evidence>
<comment type="caution">
    <text evidence="1">The sequence shown here is derived from an EMBL/GenBank/DDBJ whole genome shotgun (WGS) entry which is preliminary data.</text>
</comment>
<dbReference type="AlphaFoldDB" id="A0A2Z6RCU0"/>
<name>A0A2Z6RCU0_9GLOM</name>
<proteinExistence type="predicted"/>
<evidence type="ECO:0008006" key="3">
    <source>
        <dbReference type="Google" id="ProtNLM"/>
    </source>
</evidence>
<reference evidence="1 2" key="1">
    <citation type="submission" date="2017-11" db="EMBL/GenBank/DDBJ databases">
        <title>The genome of Rhizophagus clarus HR1 reveals common genetic basis of auxotrophy among arbuscular mycorrhizal fungi.</title>
        <authorList>
            <person name="Kobayashi Y."/>
        </authorList>
    </citation>
    <scope>NUCLEOTIDE SEQUENCE [LARGE SCALE GENOMIC DNA]</scope>
    <source>
        <strain evidence="1 2">HR1</strain>
    </source>
</reference>
<gene>
    <name evidence="1" type="ORF">RclHR1_36940001</name>
</gene>
<protein>
    <recommendedName>
        <fullName evidence="3">HAT C-terminal dimerisation domain-containing protein</fullName>
    </recommendedName>
</protein>
<dbReference type="EMBL" id="BEXD01002995">
    <property type="protein sequence ID" value="GBB99953.1"/>
    <property type="molecule type" value="Genomic_DNA"/>
</dbReference>
<evidence type="ECO:0000313" key="1">
    <source>
        <dbReference type="EMBL" id="GBB99953.1"/>
    </source>
</evidence>
<dbReference type="InterPro" id="IPR012337">
    <property type="entry name" value="RNaseH-like_sf"/>
</dbReference>
<sequence length="397" mass="45686">MFYLIFIFLKGAKFNQLIKESGIKGGGLKFYCKTRWITSSESVNSVLNLKSIIEKMVENHAKYLTNTRIKTIVNGRNFWADLNILAFILNPLHKAILALEAQKATLANCFLNLTLLAAVMKSLPHSFNKFTIKEKIIFKDCQMATLIGRNLGFDLQEQNALCLQLRLYKECNKEPFNLEFGIGYEEPINWWNLIYTSSDPDSLPHIARYLFSICPNFASCKRRFSTLGWLTNKYRIQIGVEKLEFMSKMITYWKSNTEKEFGFYGKENKDKLKLNATELNKRVLEALAKPEEFEKEIEKVTADLTDSITQISITETKRQTTSGELIPDDNVIVLIDNLWIKENVDLSNKLILEDIGEIPEDDLIDNMDNKYVKISLINDESTSGNYIVQKVAQIYTS</sequence>
<accession>A0A2Z6RCU0</accession>